<dbReference type="EMBL" id="JNFH02000049">
    <property type="protein sequence ID" value="KKF39445.1"/>
    <property type="molecule type" value="Genomic_DNA"/>
</dbReference>
<comment type="subcellular location">
    <subcellularLocation>
        <location evidence="1">Membrane</location>
        <topology evidence="1">Multi-pass membrane protein</topology>
    </subcellularLocation>
</comment>
<comment type="caution">
    <text evidence="7">The sequence shown here is derived from an EMBL/GenBank/DDBJ whole genome shotgun (WGS) entry which is preliminary data.</text>
</comment>
<organism evidence="7 8">
    <name type="scientific">Halorubrum saccharovorum</name>
    <dbReference type="NCBI Taxonomy" id="2248"/>
    <lineage>
        <taxon>Archaea</taxon>
        <taxon>Methanobacteriati</taxon>
        <taxon>Methanobacteriota</taxon>
        <taxon>Stenosarchaea group</taxon>
        <taxon>Halobacteria</taxon>
        <taxon>Halobacteriales</taxon>
        <taxon>Haloferacaceae</taxon>
        <taxon>Halorubrum</taxon>
    </lineage>
</organism>
<keyword evidence="3 5" id="KW-1133">Transmembrane helix</keyword>
<evidence type="ECO:0000256" key="5">
    <source>
        <dbReference type="SAM" id="Phobius"/>
    </source>
</evidence>
<accession>A0A0F8AXS5</accession>
<keyword evidence="4 5" id="KW-0472">Membrane</keyword>
<evidence type="ECO:0000256" key="4">
    <source>
        <dbReference type="ARBA" id="ARBA00023136"/>
    </source>
</evidence>
<gene>
    <name evidence="7" type="ORF">FK85_28385</name>
</gene>
<feature type="transmembrane region" description="Helical" evidence="5">
    <location>
        <begin position="150"/>
        <end position="169"/>
    </location>
</feature>
<evidence type="ECO:0000256" key="3">
    <source>
        <dbReference type="ARBA" id="ARBA00022989"/>
    </source>
</evidence>
<dbReference type="Pfam" id="PF04893">
    <property type="entry name" value="Yip1"/>
    <property type="match status" value="1"/>
</dbReference>
<feature type="transmembrane region" description="Helical" evidence="5">
    <location>
        <begin position="76"/>
        <end position="96"/>
    </location>
</feature>
<dbReference type="InterPro" id="IPR006977">
    <property type="entry name" value="Yip1_dom"/>
</dbReference>
<name>A0A0F8AXS5_9EURY</name>
<evidence type="ECO:0000256" key="2">
    <source>
        <dbReference type="ARBA" id="ARBA00022692"/>
    </source>
</evidence>
<dbReference type="AlphaFoldDB" id="A0A0F8AXS5"/>
<reference evidence="7 8" key="1">
    <citation type="journal article" date="2015" name="Genome Announc.">
        <title>Draft genome sequence of a Halorubrum H3 strain isolated from the burlinskoye salt lake (Altai Krai, Russia).</title>
        <authorList>
            <person name="Rozanov A.S."/>
            <person name="Bryanskaya A.V."/>
            <person name="Malup T.K."/>
            <person name="Kotenko A.V."/>
            <person name="Peltek S.E."/>
        </authorList>
    </citation>
    <scope>NUCLEOTIDE SEQUENCE [LARGE SCALE GENOMIC DNA]</scope>
    <source>
        <strain evidence="7 8">H3</strain>
    </source>
</reference>
<evidence type="ECO:0000256" key="1">
    <source>
        <dbReference type="ARBA" id="ARBA00004141"/>
    </source>
</evidence>
<dbReference type="OrthoDB" id="313310at2157"/>
<evidence type="ECO:0000313" key="8">
    <source>
        <dbReference type="Proteomes" id="UP000053331"/>
    </source>
</evidence>
<keyword evidence="2 5" id="KW-0812">Transmembrane</keyword>
<keyword evidence="8" id="KW-1185">Reference proteome</keyword>
<feature type="domain" description="Yip1" evidence="6">
    <location>
        <begin position="26"/>
        <end position="191"/>
    </location>
</feature>
<evidence type="ECO:0000259" key="6">
    <source>
        <dbReference type="Pfam" id="PF04893"/>
    </source>
</evidence>
<evidence type="ECO:0000313" key="7">
    <source>
        <dbReference type="EMBL" id="KKF39445.1"/>
    </source>
</evidence>
<dbReference type="RefSeq" id="WP_050025587.1">
    <property type="nucleotide sequence ID" value="NZ_JNFH02000049.1"/>
</dbReference>
<dbReference type="GO" id="GO:0016020">
    <property type="term" value="C:membrane"/>
    <property type="evidence" value="ECO:0007669"/>
    <property type="project" value="UniProtKB-SubCell"/>
</dbReference>
<proteinExistence type="predicted"/>
<sequence>MTSWIADPEGGRARGPRALARAWVEALIRPRRLFANGVAPGDQAPALTFAVAVAAAYALGWIVTDPGIVPGIVASLPLSAAILFLVVVVLVAPVGLHLTAAVATLSVILASVEYDDGIALRDRGGVSETVQVVAYASSPMALAGPPIPELRVVCGAYAAVLLLIGFRTVHRTTPVRTLVAGVPPALLGYGVGYRVVAAVRSLIG</sequence>
<protein>
    <recommendedName>
        <fullName evidence="6">Yip1 domain-containing protein</fullName>
    </recommendedName>
</protein>
<dbReference type="Proteomes" id="UP000053331">
    <property type="component" value="Unassembled WGS sequence"/>
</dbReference>
<feature type="transmembrane region" description="Helical" evidence="5">
    <location>
        <begin position="46"/>
        <end position="64"/>
    </location>
</feature>